<dbReference type="GO" id="GO:0016209">
    <property type="term" value="F:antioxidant activity"/>
    <property type="evidence" value="ECO:0007669"/>
    <property type="project" value="InterPro"/>
</dbReference>
<dbReference type="InterPro" id="IPR050553">
    <property type="entry name" value="Thioredoxin_ResA/DsbE_sf"/>
</dbReference>
<keyword evidence="2" id="KW-0732">Signal</keyword>
<dbReference type="InterPro" id="IPR000866">
    <property type="entry name" value="AhpC/TSA"/>
</dbReference>
<dbReference type="PROSITE" id="PS00194">
    <property type="entry name" value="THIOREDOXIN_1"/>
    <property type="match status" value="1"/>
</dbReference>
<gene>
    <name evidence="4" type="primary">resA_4</name>
    <name evidence="4" type="ORF">SAMEA4412673_01461</name>
</gene>
<feature type="domain" description="Thioredoxin" evidence="3">
    <location>
        <begin position="595"/>
        <end position="732"/>
    </location>
</feature>
<dbReference type="InterPro" id="IPR013766">
    <property type="entry name" value="Thioredoxin_domain"/>
</dbReference>
<dbReference type="EMBL" id="LT906468">
    <property type="protein sequence ID" value="SNV47982.1"/>
    <property type="molecule type" value="Genomic_DNA"/>
</dbReference>
<feature type="chain" id="PRO_5042466557" evidence="2">
    <location>
        <begin position="19"/>
        <end position="732"/>
    </location>
</feature>
<reference evidence="4 5" key="1">
    <citation type="submission" date="2017-06" db="EMBL/GenBank/DDBJ databases">
        <authorList>
            <consortium name="Pathogen Informatics"/>
        </authorList>
    </citation>
    <scope>NUCLEOTIDE SEQUENCE [LARGE SCALE GENOMIC DNA]</scope>
    <source>
        <strain evidence="4 5">NCTC12149</strain>
    </source>
</reference>
<dbReference type="Proteomes" id="UP000215355">
    <property type="component" value="Chromosome 1"/>
</dbReference>
<dbReference type="AlphaFoldDB" id="A0AAJ4XAC3"/>
<organism evidence="4 5">
    <name type="scientific">Sphingobacterium mizutaii</name>
    <dbReference type="NCBI Taxonomy" id="1010"/>
    <lineage>
        <taxon>Bacteria</taxon>
        <taxon>Pseudomonadati</taxon>
        <taxon>Bacteroidota</taxon>
        <taxon>Sphingobacteriia</taxon>
        <taxon>Sphingobacteriales</taxon>
        <taxon>Sphingobacteriaceae</taxon>
        <taxon>Sphingobacterium</taxon>
    </lineage>
</organism>
<keyword evidence="1" id="KW-0676">Redox-active center</keyword>
<name>A0AAJ4XAC3_9SPHI</name>
<dbReference type="Pfam" id="PF00578">
    <property type="entry name" value="AhpC-TSA"/>
    <property type="match status" value="1"/>
</dbReference>
<dbReference type="InterPro" id="IPR017937">
    <property type="entry name" value="Thioredoxin_CS"/>
</dbReference>
<sequence>MKNIAIFFFVLFAQLAFAQKFPVHYKIVQTNVNDDSSTQMTLYVSVHESRNANKQKQLELSLDGIEEIDLKDQSVNFSTFKTDKLSDELGISSNYRNFIISYINYPLNTKDNILVQDTAAFNQKLRKIIDEFNLVLTKDEVFLINNEYNNLFHNVYFNDFANVKPEQLKQSEFQLGNQIYKIKERNRRSWLVERTNSKDSLITSEIRFDPKSKYIIEKTLKIEGSSTSEGKTFNSRQITEVTRDEGAKVEKLDLQFSNMLLKGSYRSRYFKNNQDVDSVKFAQYISDYGKEFGSDPNYLKIILPTYQTMEDYDSYNQLLMQVPSKILANTYHLSNKVGIDELNMEDFLETTTLLSDDRLYDFLQSGLSQGIKSNTQNEMDRMDAIFTKLTDREKRFIRPMKVWATYKESSDNQAIQKGIDELFAMDDAEWKDGNAGRYIILLTQKQFTNGRTDLEDYKKLEKRLAFLAEDKAKDKGLINKAHLAFVNFSMFEALKNKDSELGWKYLKNAYDLSPKGNVDYEYQSYYDNFFTGSKKDYSEDYLAELSKRSGKDTVLKEYISEFTKAPAKSFAMLKQFYHENYDKAGFSNFLKADVFPKLENAPAFLLKDLGGKEVAPSHFAGKWTFIDFWGTWCGPCVAELPEFNSLYEKKYAFMEDKLKILTISCYDQEADLKNFISKNKYSFPVLISDGKVQSDYKIEGYPTKVLISPEGKMILIAFDQDWKSLVEEFVSL</sequence>
<evidence type="ECO:0000313" key="4">
    <source>
        <dbReference type="EMBL" id="SNV47982.1"/>
    </source>
</evidence>
<dbReference type="CDD" id="cd02966">
    <property type="entry name" value="TlpA_like_family"/>
    <property type="match status" value="1"/>
</dbReference>
<dbReference type="InterPro" id="IPR036249">
    <property type="entry name" value="Thioredoxin-like_sf"/>
</dbReference>
<dbReference type="SUPFAM" id="SSF52833">
    <property type="entry name" value="Thioredoxin-like"/>
    <property type="match status" value="1"/>
</dbReference>
<dbReference type="RefSeq" id="WP_093095359.1">
    <property type="nucleotide sequence ID" value="NZ_FNGK01000001.1"/>
</dbReference>
<proteinExistence type="predicted"/>
<dbReference type="GO" id="GO:0016491">
    <property type="term" value="F:oxidoreductase activity"/>
    <property type="evidence" value="ECO:0007669"/>
    <property type="project" value="InterPro"/>
</dbReference>
<dbReference type="KEGG" id="smiz:4412673_01461"/>
<evidence type="ECO:0000256" key="1">
    <source>
        <dbReference type="ARBA" id="ARBA00023284"/>
    </source>
</evidence>
<dbReference type="PANTHER" id="PTHR42852:SF17">
    <property type="entry name" value="THIOREDOXIN-LIKE PROTEIN HI_1115"/>
    <property type="match status" value="1"/>
</dbReference>
<evidence type="ECO:0000259" key="3">
    <source>
        <dbReference type="PROSITE" id="PS51352"/>
    </source>
</evidence>
<accession>A0AAJ4XAC3</accession>
<evidence type="ECO:0000313" key="5">
    <source>
        <dbReference type="Proteomes" id="UP000215355"/>
    </source>
</evidence>
<dbReference type="PROSITE" id="PS51352">
    <property type="entry name" value="THIOREDOXIN_2"/>
    <property type="match status" value="1"/>
</dbReference>
<dbReference type="PANTHER" id="PTHR42852">
    <property type="entry name" value="THIOL:DISULFIDE INTERCHANGE PROTEIN DSBE"/>
    <property type="match status" value="1"/>
</dbReference>
<feature type="signal peptide" evidence="2">
    <location>
        <begin position="1"/>
        <end position="18"/>
    </location>
</feature>
<dbReference type="Gene3D" id="3.40.30.10">
    <property type="entry name" value="Glutaredoxin"/>
    <property type="match status" value="1"/>
</dbReference>
<evidence type="ECO:0000256" key="2">
    <source>
        <dbReference type="SAM" id="SignalP"/>
    </source>
</evidence>
<protein>
    <submittedName>
        <fullName evidence="4">Thiol-disulfide oxidoreductase resA</fullName>
    </submittedName>
</protein>